<dbReference type="EC" id="2.3.2.27" evidence="3"/>
<feature type="domain" description="RING-type" evidence="13">
    <location>
        <begin position="38"/>
        <end position="82"/>
    </location>
</feature>
<keyword evidence="11" id="KW-0472">Membrane</keyword>
<evidence type="ECO:0000313" key="15">
    <source>
        <dbReference type="Proteomes" id="UP001632038"/>
    </source>
</evidence>
<dbReference type="GO" id="GO:0016020">
    <property type="term" value="C:membrane"/>
    <property type="evidence" value="ECO:0007669"/>
    <property type="project" value="UniProtKB-SubCell"/>
</dbReference>
<evidence type="ECO:0000259" key="13">
    <source>
        <dbReference type="PROSITE" id="PS50089"/>
    </source>
</evidence>
<evidence type="ECO:0000256" key="4">
    <source>
        <dbReference type="ARBA" id="ARBA00022679"/>
    </source>
</evidence>
<sequence length="126" mass="14386">MVFKNIISSILKTFLGPNKGPPRVCRNAEVSANEQSKCAVCLSSLKGEMGTRVLPCRHEFHVACVDRWLAVPCFNSTCPVCRLSINDDRRCGYDDDNYDDHEMRRSECFLTEEMIIWFSSFHVAAF</sequence>
<comment type="catalytic activity">
    <reaction evidence="1">
        <text>S-ubiquitinyl-[E2 ubiquitin-conjugating enzyme]-L-cysteine + [acceptor protein]-L-lysine = [E2 ubiquitin-conjugating enzyme]-L-cysteine + N(6)-ubiquitinyl-[acceptor protein]-L-lysine.</text>
        <dbReference type="EC" id="2.3.2.27"/>
    </reaction>
</comment>
<dbReference type="Pfam" id="PF13639">
    <property type="entry name" value="zf-RING_2"/>
    <property type="match status" value="1"/>
</dbReference>
<evidence type="ECO:0000256" key="10">
    <source>
        <dbReference type="ARBA" id="ARBA00022989"/>
    </source>
</evidence>
<name>A0ABD3ENL6_9LAMI</name>
<keyword evidence="4" id="KW-0808">Transferase</keyword>
<dbReference type="GO" id="GO:0008270">
    <property type="term" value="F:zinc ion binding"/>
    <property type="evidence" value="ECO:0007669"/>
    <property type="project" value="UniProtKB-KW"/>
</dbReference>
<protein>
    <recommendedName>
        <fullName evidence="3">RING-type E3 ubiquitin transferase</fullName>
        <ecNumber evidence="3">2.3.2.27</ecNumber>
    </recommendedName>
</protein>
<evidence type="ECO:0000256" key="11">
    <source>
        <dbReference type="ARBA" id="ARBA00023136"/>
    </source>
</evidence>
<dbReference type="PANTHER" id="PTHR45977">
    <property type="entry name" value="TARGET OF ERK KINASE MPK-1"/>
    <property type="match status" value="1"/>
</dbReference>
<comment type="caution">
    <text evidence="14">The sequence shown here is derived from an EMBL/GenBank/DDBJ whole genome shotgun (WGS) entry which is preliminary data.</text>
</comment>
<dbReference type="SMART" id="SM00184">
    <property type="entry name" value="RING"/>
    <property type="match status" value="1"/>
</dbReference>
<dbReference type="InterPro" id="IPR001841">
    <property type="entry name" value="Znf_RING"/>
</dbReference>
<evidence type="ECO:0000256" key="7">
    <source>
        <dbReference type="ARBA" id="ARBA00022771"/>
    </source>
</evidence>
<dbReference type="SUPFAM" id="SSF57850">
    <property type="entry name" value="RING/U-box"/>
    <property type="match status" value="1"/>
</dbReference>
<dbReference type="AlphaFoldDB" id="A0ABD3ENL6"/>
<comment type="subcellular location">
    <subcellularLocation>
        <location evidence="2">Membrane</location>
        <topology evidence="2">Multi-pass membrane protein</topology>
    </subcellularLocation>
</comment>
<evidence type="ECO:0000256" key="6">
    <source>
        <dbReference type="ARBA" id="ARBA00022723"/>
    </source>
</evidence>
<evidence type="ECO:0000256" key="9">
    <source>
        <dbReference type="ARBA" id="ARBA00022833"/>
    </source>
</evidence>
<keyword evidence="6" id="KW-0479">Metal-binding</keyword>
<keyword evidence="9" id="KW-0862">Zinc</keyword>
<accession>A0ABD3ENL6</accession>
<evidence type="ECO:0000256" key="12">
    <source>
        <dbReference type="PROSITE-ProRule" id="PRU00175"/>
    </source>
</evidence>
<dbReference type="PROSITE" id="PS50089">
    <property type="entry name" value="ZF_RING_2"/>
    <property type="match status" value="1"/>
</dbReference>
<evidence type="ECO:0000256" key="5">
    <source>
        <dbReference type="ARBA" id="ARBA00022692"/>
    </source>
</evidence>
<dbReference type="EMBL" id="JAVIJP010000002">
    <property type="protein sequence ID" value="KAL3655342.1"/>
    <property type="molecule type" value="Genomic_DNA"/>
</dbReference>
<evidence type="ECO:0000256" key="8">
    <source>
        <dbReference type="ARBA" id="ARBA00022786"/>
    </source>
</evidence>
<keyword evidence="8" id="KW-0833">Ubl conjugation pathway</keyword>
<keyword evidence="15" id="KW-1185">Reference proteome</keyword>
<proteinExistence type="predicted"/>
<keyword evidence="7 12" id="KW-0863">Zinc-finger</keyword>
<dbReference type="Gene3D" id="3.30.40.10">
    <property type="entry name" value="Zinc/RING finger domain, C3HC4 (zinc finger)"/>
    <property type="match status" value="1"/>
</dbReference>
<keyword evidence="5" id="KW-0812">Transmembrane</keyword>
<dbReference type="PANTHER" id="PTHR45977:SF13">
    <property type="entry name" value="GB|AAF27103.1"/>
    <property type="match status" value="1"/>
</dbReference>
<dbReference type="GO" id="GO:0061630">
    <property type="term" value="F:ubiquitin protein ligase activity"/>
    <property type="evidence" value="ECO:0007669"/>
    <property type="project" value="UniProtKB-EC"/>
</dbReference>
<evidence type="ECO:0000313" key="14">
    <source>
        <dbReference type="EMBL" id="KAL3655342.1"/>
    </source>
</evidence>
<evidence type="ECO:0000256" key="1">
    <source>
        <dbReference type="ARBA" id="ARBA00000900"/>
    </source>
</evidence>
<evidence type="ECO:0000256" key="2">
    <source>
        <dbReference type="ARBA" id="ARBA00004141"/>
    </source>
</evidence>
<reference evidence="15" key="1">
    <citation type="journal article" date="2024" name="IScience">
        <title>Strigolactones Initiate the Formation of Haustorium-like Structures in Castilleja.</title>
        <authorList>
            <person name="Buerger M."/>
            <person name="Peterson D."/>
            <person name="Chory J."/>
        </authorList>
    </citation>
    <scope>NUCLEOTIDE SEQUENCE [LARGE SCALE GENOMIC DNA]</scope>
</reference>
<organism evidence="14 15">
    <name type="scientific">Castilleja foliolosa</name>
    <dbReference type="NCBI Taxonomy" id="1961234"/>
    <lineage>
        <taxon>Eukaryota</taxon>
        <taxon>Viridiplantae</taxon>
        <taxon>Streptophyta</taxon>
        <taxon>Embryophyta</taxon>
        <taxon>Tracheophyta</taxon>
        <taxon>Spermatophyta</taxon>
        <taxon>Magnoliopsida</taxon>
        <taxon>eudicotyledons</taxon>
        <taxon>Gunneridae</taxon>
        <taxon>Pentapetalae</taxon>
        <taxon>asterids</taxon>
        <taxon>lamiids</taxon>
        <taxon>Lamiales</taxon>
        <taxon>Orobanchaceae</taxon>
        <taxon>Pedicularideae</taxon>
        <taxon>Castillejinae</taxon>
        <taxon>Castilleja</taxon>
    </lineage>
</organism>
<dbReference type="Proteomes" id="UP001632038">
    <property type="component" value="Unassembled WGS sequence"/>
</dbReference>
<dbReference type="InterPro" id="IPR013083">
    <property type="entry name" value="Znf_RING/FYVE/PHD"/>
</dbReference>
<keyword evidence="10" id="KW-1133">Transmembrane helix</keyword>
<gene>
    <name evidence="14" type="ORF">CASFOL_001128</name>
</gene>
<evidence type="ECO:0000256" key="3">
    <source>
        <dbReference type="ARBA" id="ARBA00012483"/>
    </source>
</evidence>